<proteinExistence type="predicted"/>
<dbReference type="Proteomes" id="UP000254101">
    <property type="component" value="Unassembled WGS sequence"/>
</dbReference>
<dbReference type="EMBL" id="QRBB01000001">
    <property type="protein sequence ID" value="RDS78542.1"/>
    <property type="molecule type" value="Genomic_DNA"/>
</dbReference>
<evidence type="ECO:0000313" key="1">
    <source>
        <dbReference type="EMBL" id="RDS78542.1"/>
    </source>
</evidence>
<gene>
    <name evidence="1" type="ORF">DL238_04600</name>
</gene>
<accession>A0A395LNT0</accession>
<name>A0A395LNT0_9SPHN</name>
<sequence length="122" mass="13741">MPASAQSDDPAAEMTKGERKLAMKLEGRVAGDPVECLPTSRNVRSSIIDKTAIVYEQGSTVYVNYTRSPEYLDDDDYLVVRSFSTRLCRTDTVTTRDRSGNFYSGNLQLTQFIPYKRIEDEG</sequence>
<reference evidence="1 2" key="1">
    <citation type="submission" date="2018-07" db="EMBL/GenBank/DDBJ databases">
        <title>Erythrobacter nanhaiensis sp. nov., a novel member of the genus Erythrobacter isolated from the South China Sea.</title>
        <authorList>
            <person name="Chen X."/>
            <person name="Liu J."/>
        </authorList>
    </citation>
    <scope>NUCLEOTIDE SEQUENCE [LARGE SCALE GENOMIC DNA]</scope>
    <source>
        <strain evidence="1 2">S-5</strain>
    </source>
</reference>
<comment type="caution">
    <text evidence="1">The sequence shown here is derived from an EMBL/GenBank/DDBJ whole genome shotgun (WGS) entry which is preliminary data.</text>
</comment>
<protein>
    <submittedName>
        <fullName evidence="1">Uncharacterized protein</fullName>
    </submittedName>
</protein>
<keyword evidence="2" id="KW-1185">Reference proteome</keyword>
<organism evidence="1 2">
    <name type="scientific">Alteriqipengyuania lutimaris</name>
    <dbReference type="NCBI Taxonomy" id="1538146"/>
    <lineage>
        <taxon>Bacteria</taxon>
        <taxon>Pseudomonadati</taxon>
        <taxon>Pseudomonadota</taxon>
        <taxon>Alphaproteobacteria</taxon>
        <taxon>Sphingomonadales</taxon>
        <taxon>Erythrobacteraceae</taxon>
        <taxon>Alteriqipengyuania</taxon>
    </lineage>
</organism>
<dbReference type="AlphaFoldDB" id="A0A395LNT0"/>
<dbReference type="OrthoDB" id="5956991at2"/>
<evidence type="ECO:0000313" key="2">
    <source>
        <dbReference type="Proteomes" id="UP000254101"/>
    </source>
</evidence>